<evidence type="ECO:0000256" key="11">
    <source>
        <dbReference type="ARBA" id="ARBA00023180"/>
    </source>
</evidence>
<evidence type="ECO:0000313" key="13">
    <source>
        <dbReference type="EMBL" id="KAK4785149.1"/>
    </source>
</evidence>
<dbReference type="Gene3D" id="3.80.10.10">
    <property type="entry name" value="Ribonuclease Inhibitor"/>
    <property type="match status" value="3"/>
</dbReference>
<dbReference type="Pfam" id="PF08263">
    <property type="entry name" value="LRRNT_2"/>
    <property type="match status" value="1"/>
</dbReference>
<keyword evidence="9" id="KW-0472">Membrane</keyword>
<keyword evidence="2" id="KW-0433">Leucine-rich repeat</keyword>
<keyword evidence="7" id="KW-0067">ATP-binding</keyword>
<evidence type="ECO:0000256" key="2">
    <source>
        <dbReference type="ARBA" id="ARBA00022614"/>
    </source>
</evidence>
<dbReference type="InterPro" id="IPR001611">
    <property type="entry name" value="Leu-rich_rpt"/>
</dbReference>
<evidence type="ECO:0000256" key="8">
    <source>
        <dbReference type="ARBA" id="ARBA00022989"/>
    </source>
</evidence>
<dbReference type="InterPro" id="IPR051716">
    <property type="entry name" value="Plant_RL_S/T_kinase"/>
</dbReference>
<keyword evidence="14" id="KW-1185">Reference proteome</keyword>
<evidence type="ECO:0000256" key="3">
    <source>
        <dbReference type="ARBA" id="ARBA00022692"/>
    </source>
</evidence>
<dbReference type="GO" id="GO:0016020">
    <property type="term" value="C:membrane"/>
    <property type="evidence" value="ECO:0007669"/>
    <property type="project" value="UniProtKB-SubCell"/>
</dbReference>
<name>A0AAN7QZ07_TRANT</name>
<dbReference type="PANTHER" id="PTHR48053">
    <property type="entry name" value="LEUCINE RICH REPEAT FAMILY PROTEIN, EXPRESSED"/>
    <property type="match status" value="1"/>
</dbReference>
<evidence type="ECO:0000259" key="12">
    <source>
        <dbReference type="Pfam" id="PF08263"/>
    </source>
</evidence>
<reference evidence="13 14" key="1">
    <citation type="journal article" date="2023" name="Hortic Res">
        <title>Pangenome of water caltrop reveals structural variations and asymmetric subgenome divergence after allopolyploidization.</title>
        <authorList>
            <person name="Zhang X."/>
            <person name="Chen Y."/>
            <person name="Wang L."/>
            <person name="Yuan Y."/>
            <person name="Fang M."/>
            <person name="Shi L."/>
            <person name="Lu R."/>
            <person name="Comes H.P."/>
            <person name="Ma Y."/>
            <person name="Chen Y."/>
            <person name="Huang G."/>
            <person name="Zhou Y."/>
            <person name="Zheng Z."/>
            <person name="Qiu Y."/>
        </authorList>
    </citation>
    <scope>NUCLEOTIDE SEQUENCE [LARGE SCALE GENOMIC DNA]</scope>
    <source>
        <strain evidence="13">F231</strain>
    </source>
</reference>
<dbReference type="FunFam" id="3.80.10.10:FF:000101">
    <property type="entry name" value="LRR receptor-like serine/threonine-protein kinase ERECTA"/>
    <property type="match status" value="1"/>
</dbReference>
<keyword evidence="8" id="KW-1133">Transmembrane helix</keyword>
<dbReference type="Proteomes" id="UP001346149">
    <property type="component" value="Unassembled WGS sequence"/>
</dbReference>
<protein>
    <recommendedName>
        <fullName evidence="12">Leucine-rich repeat-containing N-terminal plant-type domain-containing protein</fullName>
    </recommendedName>
</protein>
<evidence type="ECO:0000256" key="5">
    <source>
        <dbReference type="ARBA" id="ARBA00022737"/>
    </source>
</evidence>
<evidence type="ECO:0000256" key="6">
    <source>
        <dbReference type="ARBA" id="ARBA00022741"/>
    </source>
</evidence>
<dbReference type="GO" id="GO:0005524">
    <property type="term" value="F:ATP binding"/>
    <property type="evidence" value="ECO:0007669"/>
    <property type="project" value="UniProtKB-KW"/>
</dbReference>
<evidence type="ECO:0000256" key="9">
    <source>
        <dbReference type="ARBA" id="ARBA00023136"/>
    </source>
</evidence>
<dbReference type="AlphaFoldDB" id="A0AAN7QZ07"/>
<organism evidence="13 14">
    <name type="scientific">Trapa natans</name>
    <name type="common">Water chestnut</name>
    <dbReference type="NCBI Taxonomy" id="22666"/>
    <lineage>
        <taxon>Eukaryota</taxon>
        <taxon>Viridiplantae</taxon>
        <taxon>Streptophyta</taxon>
        <taxon>Embryophyta</taxon>
        <taxon>Tracheophyta</taxon>
        <taxon>Spermatophyta</taxon>
        <taxon>Magnoliopsida</taxon>
        <taxon>eudicotyledons</taxon>
        <taxon>Gunneridae</taxon>
        <taxon>Pentapetalae</taxon>
        <taxon>rosids</taxon>
        <taxon>malvids</taxon>
        <taxon>Myrtales</taxon>
        <taxon>Lythraceae</taxon>
        <taxon>Trapa</taxon>
    </lineage>
</organism>
<evidence type="ECO:0000256" key="10">
    <source>
        <dbReference type="ARBA" id="ARBA00023170"/>
    </source>
</evidence>
<feature type="domain" description="Leucine-rich repeat-containing N-terminal plant-type" evidence="12">
    <location>
        <begin position="41"/>
        <end position="78"/>
    </location>
</feature>
<evidence type="ECO:0000256" key="4">
    <source>
        <dbReference type="ARBA" id="ARBA00022729"/>
    </source>
</evidence>
<evidence type="ECO:0000313" key="14">
    <source>
        <dbReference type="Proteomes" id="UP001346149"/>
    </source>
</evidence>
<dbReference type="Pfam" id="PF13855">
    <property type="entry name" value="LRR_8"/>
    <property type="match status" value="1"/>
</dbReference>
<keyword evidence="10" id="KW-0675">Receptor</keyword>
<keyword evidence="3" id="KW-0812">Transmembrane</keyword>
<keyword evidence="4" id="KW-0732">Signal</keyword>
<evidence type="ECO:0000256" key="1">
    <source>
        <dbReference type="ARBA" id="ARBA00004479"/>
    </source>
</evidence>
<dbReference type="EMBL" id="JAXQNO010000013">
    <property type="protein sequence ID" value="KAK4785149.1"/>
    <property type="molecule type" value="Genomic_DNA"/>
</dbReference>
<dbReference type="InterPro" id="IPR032675">
    <property type="entry name" value="LRR_dom_sf"/>
</dbReference>
<keyword evidence="11" id="KW-0325">Glycoprotein</keyword>
<accession>A0AAN7QZ07</accession>
<comment type="caution">
    <text evidence="13">The sequence shown here is derived from an EMBL/GenBank/DDBJ whole genome shotgun (WGS) entry which is preliminary data.</text>
</comment>
<dbReference type="SUPFAM" id="SSF52058">
    <property type="entry name" value="L domain-like"/>
    <property type="match status" value="1"/>
</dbReference>
<keyword evidence="6" id="KW-0547">Nucleotide-binding</keyword>
<proteinExistence type="predicted"/>
<evidence type="ECO:0000256" key="7">
    <source>
        <dbReference type="ARBA" id="ARBA00022840"/>
    </source>
</evidence>
<gene>
    <name evidence="13" type="ORF">SAY86_001838</name>
</gene>
<dbReference type="InterPro" id="IPR013210">
    <property type="entry name" value="LRR_N_plant-typ"/>
</dbReference>
<dbReference type="PANTHER" id="PTHR48053:SF164">
    <property type="entry name" value="LEUCINE-RICH REPEAT-CONTAINING N-TERMINAL PLANT-TYPE DOMAIN-CONTAINING PROTEIN"/>
    <property type="match status" value="1"/>
</dbReference>
<dbReference type="Pfam" id="PF00560">
    <property type="entry name" value="LRR_1"/>
    <property type="match status" value="2"/>
</dbReference>
<comment type="subcellular location">
    <subcellularLocation>
        <location evidence="1">Membrane</location>
        <topology evidence="1">Single-pass type I membrane protein</topology>
    </subcellularLocation>
</comment>
<keyword evidence="5" id="KW-0677">Repeat</keyword>
<sequence length="468" mass="51653">MEIHLLPSSSLAPFMFKLVSISILTLLSSFAFGTNQIPRNESDRLALLDFKSALVDPLGALDSWNSTIHFCRWYGVTCGPRHHRVVGLTLESRMLRGAISPSIGNMSFLRVLDLQNNSLHSSIPPEVCRLSRLREFRLNDNALNGSVPPGLSLCSNLEIFNVNNNELEGNLPVGFSTLSKLRQLQVRANNLIGQIPISYRNLSSLRVLEADINRLDGMIPESLGSLPNLYFLSLGQNNLDGIIPPSILNVSTLEILDLSYNQLVGSLRPEMGFTLPAIRSLSVADNHIIGSIPKSLSNMSNLSTFCIKTNNFTGDLPSFQNMGNLFRVNMAYNNMGGRDVDDLDFLCSLTNSTGLDIFTDGLNLHSFAKAALPEHVYEVVDPFLMKEFHDDELGGSSYVRASRQNNKLRKIQGWLASIIRVGVVCSSEMPNDRMSAAEAVVALKVIQKELLQVITHANEDDITYISTS</sequence>